<keyword evidence="2" id="KW-1185">Reference proteome</keyword>
<dbReference type="Proteomes" id="UP000239001">
    <property type="component" value="Unassembled WGS sequence"/>
</dbReference>
<comment type="caution">
    <text evidence="1">The sequence shown here is derived from an EMBL/GenBank/DDBJ whole genome shotgun (WGS) entry which is preliminary data.</text>
</comment>
<accession>A0A2T1LZH5</accession>
<dbReference type="EMBL" id="PXOH01000007">
    <property type="protein sequence ID" value="PSF37783.1"/>
    <property type="molecule type" value="Genomic_DNA"/>
</dbReference>
<sequence length="65" mass="7479">MERQTFNALERAALSLQRIVTDLYSEADNAVEQENYNDASLLQSQADLLYEVVENLETILTEQEE</sequence>
<organism evidence="1 2">
    <name type="scientific">Aphanothece hegewaldii CCALA 016</name>
    <dbReference type="NCBI Taxonomy" id="2107694"/>
    <lineage>
        <taxon>Bacteria</taxon>
        <taxon>Bacillati</taxon>
        <taxon>Cyanobacteriota</taxon>
        <taxon>Cyanophyceae</taxon>
        <taxon>Oscillatoriophycideae</taxon>
        <taxon>Chroococcales</taxon>
        <taxon>Aphanothecaceae</taxon>
        <taxon>Aphanothece</taxon>
    </lineage>
</organism>
<dbReference type="OrthoDB" id="515998at2"/>
<proteinExistence type="predicted"/>
<evidence type="ECO:0000313" key="2">
    <source>
        <dbReference type="Proteomes" id="UP000239001"/>
    </source>
</evidence>
<reference evidence="1 2" key="1">
    <citation type="submission" date="2018-03" db="EMBL/GenBank/DDBJ databases">
        <title>The ancient ancestry and fast evolution of plastids.</title>
        <authorList>
            <person name="Moore K.R."/>
            <person name="Magnabosco C."/>
            <person name="Momper L."/>
            <person name="Gold D.A."/>
            <person name="Bosak T."/>
            <person name="Fournier G.P."/>
        </authorList>
    </citation>
    <scope>NUCLEOTIDE SEQUENCE [LARGE SCALE GENOMIC DNA]</scope>
    <source>
        <strain evidence="1 2">CCALA 016</strain>
    </source>
</reference>
<name>A0A2T1LZH5_9CHRO</name>
<protein>
    <submittedName>
        <fullName evidence="1">Uncharacterized protein</fullName>
    </submittedName>
</protein>
<evidence type="ECO:0000313" key="1">
    <source>
        <dbReference type="EMBL" id="PSF37783.1"/>
    </source>
</evidence>
<gene>
    <name evidence="1" type="ORF">C7H19_09200</name>
</gene>
<dbReference type="AlphaFoldDB" id="A0A2T1LZH5"/>
<reference evidence="1 2" key="2">
    <citation type="submission" date="2018-03" db="EMBL/GenBank/DDBJ databases">
        <authorList>
            <person name="Keele B.F."/>
        </authorList>
    </citation>
    <scope>NUCLEOTIDE SEQUENCE [LARGE SCALE GENOMIC DNA]</scope>
    <source>
        <strain evidence="1 2">CCALA 016</strain>
    </source>
</reference>